<reference evidence="2 3" key="1">
    <citation type="submission" date="2019-06" db="EMBL/GenBank/DDBJ databases">
        <title>Whole genome shotgun sequence of Streptomyces cacaoi subsp. cacaoi NBRC 12748.</title>
        <authorList>
            <person name="Hosoyama A."/>
            <person name="Uohara A."/>
            <person name="Ohji S."/>
            <person name="Ichikawa N."/>
        </authorList>
    </citation>
    <scope>NUCLEOTIDE SEQUENCE [LARGE SCALE GENOMIC DNA]</scope>
    <source>
        <strain evidence="2 3">NBRC 12748</strain>
    </source>
</reference>
<proteinExistence type="predicted"/>
<evidence type="ECO:0000313" key="2">
    <source>
        <dbReference type="EMBL" id="GEB48131.1"/>
    </source>
</evidence>
<dbReference type="EMBL" id="BJMM01000002">
    <property type="protein sequence ID" value="GEB48131.1"/>
    <property type="molecule type" value="Genomic_DNA"/>
</dbReference>
<gene>
    <name evidence="2" type="ORF">SCA03_06820</name>
</gene>
<sequence length="107" mass="11844">MKLRSFVPRPLVAAFAVGLAAAVSVGAAAPQADAVAFRDYRCRHLEYTPHLRMLDGYDCTPLFVNHEPMDNTLIMKTGGRRWLYECEIVKVVVGSEKDIVGAHCKPI</sequence>
<keyword evidence="1" id="KW-0732">Signal</keyword>
<accession>A0A4Y3QSE4</accession>
<dbReference type="AlphaFoldDB" id="A0A4Y3QSE4"/>
<comment type="caution">
    <text evidence="2">The sequence shown here is derived from an EMBL/GenBank/DDBJ whole genome shotgun (WGS) entry which is preliminary data.</text>
</comment>
<dbReference type="RefSeq" id="WP_141275187.1">
    <property type="nucleotide sequence ID" value="NZ_BJMM01000002.1"/>
</dbReference>
<keyword evidence="3" id="KW-1185">Reference proteome</keyword>
<evidence type="ECO:0000313" key="3">
    <source>
        <dbReference type="Proteomes" id="UP000319210"/>
    </source>
</evidence>
<protein>
    <recommendedName>
        <fullName evidence="4">Secreted protein</fullName>
    </recommendedName>
</protein>
<evidence type="ECO:0000256" key="1">
    <source>
        <dbReference type="SAM" id="SignalP"/>
    </source>
</evidence>
<dbReference type="Proteomes" id="UP000319210">
    <property type="component" value="Unassembled WGS sequence"/>
</dbReference>
<evidence type="ECO:0008006" key="4">
    <source>
        <dbReference type="Google" id="ProtNLM"/>
    </source>
</evidence>
<name>A0A4Y3QSE4_STRCI</name>
<feature type="chain" id="PRO_5038415217" description="Secreted protein" evidence="1">
    <location>
        <begin position="28"/>
        <end position="107"/>
    </location>
</feature>
<organism evidence="2 3">
    <name type="scientific">Streptomyces cacaoi</name>
    <dbReference type="NCBI Taxonomy" id="1898"/>
    <lineage>
        <taxon>Bacteria</taxon>
        <taxon>Bacillati</taxon>
        <taxon>Actinomycetota</taxon>
        <taxon>Actinomycetes</taxon>
        <taxon>Kitasatosporales</taxon>
        <taxon>Streptomycetaceae</taxon>
        <taxon>Streptomyces</taxon>
    </lineage>
</organism>
<feature type="signal peptide" evidence="1">
    <location>
        <begin position="1"/>
        <end position="27"/>
    </location>
</feature>
<dbReference type="OrthoDB" id="9853294at2"/>